<dbReference type="InParanoid" id="A0A1Y2GTD8"/>
<dbReference type="RefSeq" id="XP_021883315.1">
    <property type="nucleotide sequence ID" value="XM_022026434.1"/>
</dbReference>
<sequence length="143" mass="15357">MIGLLLGTVKYHQIHTSETFTAHPYVSTAHRASLMYGFASFQLAGIALLSAWSEKTNVLATAVTQIFFVLPVIAYAIHGFLKDTTNQLKVPHKLGNKGVILPPFLIKLFMWSLIGAEIGGCGILCAGMIKTIATLPAITAMAV</sequence>
<dbReference type="EMBL" id="MCFF01000010">
    <property type="protein sequence ID" value="ORZ22761.1"/>
    <property type="molecule type" value="Genomic_DNA"/>
</dbReference>
<keyword evidence="1" id="KW-1133">Transmembrane helix</keyword>
<name>A0A1Y2GTD8_9FUNG</name>
<keyword evidence="3" id="KW-1185">Reference proteome</keyword>
<evidence type="ECO:0000313" key="3">
    <source>
        <dbReference type="Proteomes" id="UP000193648"/>
    </source>
</evidence>
<dbReference type="GeneID" id="33568277"/>
<dbReference type="OrthoDB" id="2409959at2759"/>
<evidence type="ECO:0000313" key="2">
    <source>
        <dbReference type="EMBL" id="ORZ22761.1"/>
    </source>
</evidence>
<reference evidence="2 3" key="1">
    <citation type="submission" date="2016-07" db="EMBL/GenBank/DDBJ databases">
        <title>Pervasive Adenine N6-methylation of Active Genes in Fungi.</title>
        <authorList>
            <consortium name="DOE Joint Genome Institute"/>
            <person name="Mondo S.J."/>
            <person name="Dannebaum R.O."/>
            <person name="Kuo R.C."/>
            <person name="Labutti K."/>
            <person name="Haridas S."/>
            <person name="Kuo A."/>
            <person name="Salamov A."/>
            <person name="Ahrendt S.R."/>
            <person name="Lipzen A."/>
            <person name="Sullivan W."/>
            <person name="Andreopoulos W.B."/>
            <person name="Clum A."/>
            <person name="Lindquist E."/>
            <person name="Daum C."/>
            <person name="Ramamoorthy G.K."/>
            <person name="Gryganskyi A."/>
            <person name="Culley D."/>
            <person name="Magnuson J.K."/>
            <person name="James T.Y."/>
            <person name="O'Malley M.A."/>
            <person name="Stajich J.E."/>
            <person name="Spatafora J.W."/>
            <person name="Visel A."/>
            <person name="Grigoriev I.V."/>
        </authorList>
    </citation>
    <scope>NUCLEOTIDE SEQUENCE [LARGE SCALE GENOMIC DNA]</scope>
    <source>
        <strain evidence="2 3">NRRL 3116</strain>
    </source>
</reference>
<keyword evidence="1" id="KW-0812">Transmembrane</keyword>
<accession>A0A1Y2GTD8</accession>
<dbReference type="Proteomes" id="UP000193648">
    <property type="component" value="Unassembled WGS sequence"/>
</dbReference>
<protein>
    <submittedName>
        <fullName evidence="2">Uncharacterized protein</fullName>
    </submittedName>
</protein>
<feature type="transmembrane region" description="Helical" evidence="1">
    <location>
        <begin position="108"/>
        <end position="129"/>
    </location>
</feature>
<dbReference type="AlphaFoldDB" id="A0A1Y2GTD8"/>
<gene>
    <name evidence="2" type="ORF">BCR41DRAFT_369099</name>
</gene>
<feature type="transmembrane region" description="Helical" evidence="1">
    <location>
        <begin position="34"/>
        <end position="52"/>
    </location>
</feature>
<feature type="transmembrane region" description="Helical" evidence="1">
    <location>
        <begin position="59"/>
        <end position="81"/>
    </location>
</feature>
<keyword evidence="1" id="KW-0472">Membrane</keyword>
<organism evidence="2 3">
    <name type="scientific">Lobosporangium transversale</name>
    <dbReference type="NCBI Taxonomy" id="64571"/>
    <lineage>
        <taxon>Eukaryota</taxon>
        <taxon>Fungi</taxon>
        <taxon>Fungi incertae sedis</taxon>
        <taxon>Mucoromycota</taxon>
        <taxon>Mortierellomycotina</taxon>
        <taxon>Mortierellomycetes</taxon>
        <taxon>Mortierellales</taxon>
        <taxon>Mortierellaceae</taxon>
        <taxon>Lobosporangium</taxon>
    </lineage>
</organism>
<evidence type="ECO:0000256" key="1">
    <source>
        <dbReference type="SAM" id="Phobius"/>
    </source>
</evidence>
<comment type="caution">
    <text evidence="2">The sequence shown here is derived from an EMBL/GenBank/DDBJ whole genome shotgun (WGS) entry which is preliminary data.</text>
</comment>
<proteinExistence type="predicted"/>